<sequence>MYAFAAAHPFYAPEVTVGTATSDARALLAVASAGLALPLILEDQYRPWPRSHHDNIILVDRVRAPPSPPLTPQPDPLASPAIATAASPAPRRARSPTPPITGTSIDHPTDSSSTDLPFDDVWDVALYPVVATLLDRVHSAYFAHLKSWLRHASAAAAAPPPPPPTAVHCYKHQLHALVQSQIAWGAGFSVAGFWGDRPPHPHPPLTPNVPDAIVVGHEARRATTRRVAGVPHAASVEVAVGDAPR</sequence>
<feature type="compositionally biased region" description="Low complexity" evidence="1">
    <location>
        <begin position="78"/>
        <end position="90"/>
    </location>
</feature>
<dbReference type="EMBL" id="GG745337">
    <property type="protein sequence ID" value="KNE60938.1"/>
    <property type="molecule type" value="Genomic_DNA"/>
</dbReference>
<evidence type="ECO:0000256" key="1">
    <source>
        <dbReference type="SAM" id="MobiDB-lite"/>
    </source>
</evidence>
<protein>
    <submittedName>
        <fullName evidence="2">Uncharacterized protein</fullName>
    </submittedName>
</protein>
<reference evidence="2 3" key="1">
    <citation type="submission" date="2009-11" db="EMBL/GenBank/DDBJ databases">
        <title>Annotation of Allomyces macrogynus ATCC 38327.</title>
        <authorList>
            <consortium name="The Broad Institute Genome Sequencing Platform"/>
            <person name="Russ C."/>
            <person name="Cuomo C."/>
            <person name="Burger G."/>
            <person name="Gray M.W."/>
            <person name="Holland P.W.H."/>
            <person name="King N."/>
            <person name="Lang F.B.F."/>
            <person name="Roger A.J."/>
            <person name="Ruiz-Trillo I."/>
            <person name="Young S.K."/>
            <person name="Zeng Q."/>
            <person name="Gargeya S."/>
            <person name="Fitzgerald M."/>
            <person name="Haas B."/>
            <person name="Abouelleil A."/>
            <person name="Alvarado L."/>
            <person name="Arachchi H.M."/>
            <person name="Berlin A."/>
            <person name="Chapman S.B."/>
            <person name="Gearin G."/>
            <person name="Goldberg J."/>
            <person name="Griggs A."/>
            <person name="Gujja S."/>
            <person name="Hansen M."/>
            <person name="Heiman D."/>
            <person name="Howarth C."/>
            <person name="Larimer J."/>
            <person name="Lui A."/>
            <person name="MacDonald P.J.P."/>
            <person name="McCowen C."/>
            <person name="Montmayeur A."/>
            <person name="Murphy C."/>
            <person name="Neiman D."/>
            <person name="Pearson M."/>
            <person name="Priest M."/>
            <person name="Roberts A."/>
            <person name="Saif S."/>
            <person name="Shea T."/>
            <person name="Sisk P."/>
            <person name="Stolte C."/>
            <person name="Sykes S."/>
            <person name="Wortman J."/>
            <person name="Nusbaum C."/>
            <person name="Birren B."/>
        </authorList>
    </citation>
    <scope>NUCLEOTIDE SEQUENCE [LARGE SCALE GENOMIC DNA]</scope>
    <source>
        <strain evidence="2 3">ATCC 38327</strain>
    </source>
</reference>
<organism evidence="2 3">
    <name type="scientific">Allomyces macrogynus (strain ATCC 38327)</name>
    <name type="common">Allomyces javanicus var. macrogynus</name>
    <dbReference type="NCBI Taxonomy" id="578462"/>
    <lineage>
        <taxon>Eukaryota</taxon>
        <taxon>Fungi</taxon>
        <taxon>Fungi incertae sedis</taxon>
        <taxon>Blastocladiomycota</taxon>
        <taxon>Blastocladiomycetes</taxon>
        <taxon>Blastocladiales</taxon>
        <taxon>Blastocladiaceae</taxon>
        <taxon>Allomyces</taxon>
    </lineage>
</organism>
<feature type="compositionally biased region" description="Pro residues" evidence="1">
    <location>
        <begin position="65"/>
        <end position="77"/>
    </location>
</feature>
<feature type="compositionally biased region" description="Polar residues" evidence="1">
    <location>
        <begin position="102"/>
        <end position="112"/>
    </location>
</feature>
<reference evidence="3" key="2">
    <citation type="submission" date="2009-11" db="EMBL/GenBank/DDBJ databases">
        <title>The Genome Sequence of Allomyces macrogynus strain ATCC 38327.</title>
        <authorList>
            <consortium name="The Broad Institute Genome Sequencing Platform"/>
            <person name="Russ C."/>
            <person name="Cuomo C."/>
            <person name="Shea T."/>
            <person name="Young S.K."/>
            <person name="Zeng Q."/>
            <person name="Koehrsen M."/>
            <person name="Haas B."/>
            <person name="Borodovsky M."/>
            <person name="Guigo R."/>
            <person name="Alvarado L."/>
            <person name="Berlin A."/>
            <person name="Borenstein D."/>
            <person name="Chen Z."/>
            <person name="Engels R."/>
            <person name="Freedman E."/>
            <person name="Gellesch M."/>
            <person name="Goldberg J."/>
            <person name="Griggs A."/>
            <person name="Gujja S."/>
            <person name="Heiman D."/>
            <person name="Hepburn T."/>
            <person name="Howarth C."/>
            <person name="Jen D."/>
            <person name="Larson L."/>
            <person name="Lewis B."/>
            <person name="Mehta T."/>
            <person name="Park D."/>
            <person name="Pearson M."/>
            <person name="Roberts A."/>
            <person name="Saif S."/>
            <person name="Shenoy N."/>
            <person name="Sisk P."/>
            <person name="Stolte C."/>
            <person name="Sykes S."/>
            <person name="Walk T."/>
            <person name="White J."/>
            <person name="Yandava C."/>
            <person name="Burger G."/>
            <person name="Gray M.W."/>
            <person name="Holland P.W.H."/>
            <person name="King N."/>
            <person name="Lang F.B.F."/>
            <person name="Roger A.J."/>
            <person name="Ruiz-Trillo I."/>
            <person name="Lander E."/>
            <person name="Nusbaum C."/>
        </authorList>
    </citation>
    <scope>NUCLEOTIDE SEQUENCE [LARGE SCALE GENOMIC DNA]</scope>
    <source>
        <strain evidence="3">ATCC 38327</strain>
    </source>
</reference>
<evidence type="ECO:0000313" key="3">
    <source>
        <dbReference type="Proteomes" id="UP000054350"/>
    </source>
</evidence>
<dbReference type="Proteomes" id="UP000054350">
    <property type="component" value="Unassembled WGS sequence"/>
</dbReference>
<name>A0A0L0SEI1_ALLM3</name>
<evidence type="ECO:0000313" key="2">
    <source>
        <dbReference type="EMBL" id="KNE60938.1"/>
    </source>
</evidence>
<dbReference type="OrthoDB" id="10249888at2759"/>
<dbReference type="VEuPathDB" id="FungiDB:AMAG_06699"/>
<keyword evidence="3" id="KW-1185">Reference proteome</keyword>
<feature type="region of interest" description="Disordered" evidence="1">
    <location>
        <begin position="64"/>
        <end position="112"/>
    </location>
</feature>
<proteinExistence type="predicted"/>
<gene>
    <name evidence="2" type="ORF">AMAG_06699</name>
</gene>
<accession>A0A0L0SEI1</accession>
<dbReference type="AlphaFoldDB" id="A0A0L0SEI1"/>